<keyword evidence="8" id="KW-1185">Reference proteome</keyword>
<dbReference type="InterPro" id="IPR050768">
    <property type="entry name" value="UPF0353/GerABKA_families"/>
</dbReference>
<keyword evidence="2 5" id="KW-0812">Transmembrane</keyword>
<keyword evidence="1" id="KW-1003">Cell membrane</keyword>
<dbReference type="EMBL" id="JAKGTH010000006">
    <property type="protein sequence ID" value="MCF4100708.1"/>
    <property type="molecule type" value="Genomic_DNA"/>
</dbReference>
<evidence type="ECO:0000256" key="5">
    <source>
        <dbReference type="SAM" id="Phobius"/>
    </source>
</evidence>
<dbReference type="InterPro" id="IPR002035">
    <property type="entry name" value="VWF_A"/>
</dbReference>
<dbReference type="SMART" id="SM00327">
    <property type="entry name" value="VWA"/>
    <property type="match status" value="1"/>
</dbReference>
<feature type="transmembrane region" description="Helical" evidence="5">
    <location>
        <begin position="56"/>
        <end position="74"/>
    </location>
</feature>
<proteinExistence type="predicted"/>
<gene>
    <name evidence="7" type="ORF">L1I30_03415</name>
</gene>
<evidence type="ECO:0000313" key="8">
    <source>
        <dbReference type="Proteomes" id="UP001179363"/>
    </source>
</evidence>
<dbReference type="SUPFAM" id="SSF53300">
    <property type="entry name" value="vWA-like"/>
    <property type="match status" value="1"/>
</dbReference>
<dbReference type="Gene3D" id="3.40.50.410">
    <property type="entry name" value="von Willebrand factor, type A domain"/>
    <property type="match status" value="1"/>
</dbReference>
<feature type="transmembrane region" description="Helical" evidence="5">
    <location>
        <begin position="12"/>
        <end position="29"/>
    </location>
</feature>
<organism evidence="7 8">
    <name type="scientific">Gillisia lutea</name>
    <dbReference type="NCBI Taxonomy" id="2909668"/>
    <lineage>
        <taxon>Bacteria</taxon>
        <taxon>Pseudomonadati</taxon>
        <taxon>Bacteroidota</taxon>
        <taxon>Flavobacteriia</taxon>
        <taxon>Flavobacteriales</taxon>
        <taxon>Flavobacteriaceae</taxon>
        <taxon>Gillisia</taxon>
    </lineage>
</organism>
<keyword evidence="3 5" id="KW-1133">Transmembrane helix</keyword>
<feature type="transmembrane region" description="Helical" evidence="5">
    <location>
        <begin position="310"/>
        <end position="327"/>
    </location>
</feature>
<evidence type="ECO:0000256" key="2">
    <source>
        <dbReference type="ARBA" id="ARBA00022692"/>
    </source>
</evidence>
<evidence type="ECO:0000256" key="4">
    <source>
        <dbReference type="ARBA" id="ARBA00023136"/>
    </source>
</evidence>
<dbReference type="InterPro" id="IPR036465">
    <property type="entry name" value="vWFA_dom_sf"/>
</dbReference>
<evidence type="ECO:0000259" key="6">
    <source>
        <dbReference type="PROSITE" id="PS50234"/>
    </source>
</evidence>
<evidence type="ECO:0000256" key="3">
    <source>
        <dbReference type="ARBA" id="ARBA00022989"/>
    </source>
</evidence>
<dbReference type="PROSITE" id="PS50234">
    <property type="entry name" value="VWFA"/>
    <property type="match status" value="1"/>
</dbReference>
<evidence type="ECO:0000256" key="1">
    <source>
        <dbReference type="ARBA" id="ARBA00022475"/>
    </source>
</evidence>
<reference evidence="7" key="1">
    <citation type="submission" date="2022-01" db="EMBL/GenBank/DDBJ databases">
        <title>Gillisia lutea sp. nov., isolated from marine plastic residues from the Malvarosa beach (Valencia, Spain).</title>
        <authorList>
            <person name="Vidal-Verdu A."/>
            <person name="Molina-Menor E."/>
            <person name="Satari L."/>
            <person name="Pascual J."/>
            <person name="Pereto J."/>
            <person name="Porcar M."/>
        </authorList>
    </citation>
    <scope>NUCLEOTIDE SEQUENCE</scope>
    <source>
        <strain evidence="7">M10.2A</strain>
    </source>
</reference>
<dbReference type="PANTHER" id="PTHR22550:SF5">
    <property type="entry name" value="LEUCINE ZIPPER PROTEIN 4"/>
    <property type="match status" value="1"/>
</dbReference>
<sequence length="346" mass="38625">MYILEEEKYFWLLLIIPVLILIYLGLQVWKKRKQKQFAQAEMLEQLSPDKSRFKPALKFLILLLAFICLILALVNPKIGTKMETITREGVDIVFAIDVSKSMEAEDVAPNRLEKSKQLVTQIINSLASDRVGIIAYAGSAFPQLPITTDYASAKMFLQAMNTDMVSSQGTAINEAIQLASTYYNDADQTSKVLFIISDGEDHEGNAGAIAKEAASQGIRIFTIGVGSEKGGPIPLKQNGVIKSYKKDQSGQTVITRLNETTLKDIADAANGEYIPGNVTSEVIEKVTDNLQTLDKTEFEAKQFADYQAQYQWFLGIAILLLLIDLFLSERKTAWIRKLNLFNEHKS</sequence>
<dbReference type="Proteomes" id="UP001179363">
    <property type="component" value="Unassembled WGS sequence"/>
</dbReference>
<protein>
    <submittedName>
        <fullName evidence="7">VWA domain-containing protein</fullName>
    </submittedName>
</protein>
<comment type="caution">
    <text evidence="7">The sequence shown here is derived from an EMBL/GenBank/DDBJ whole genome shotgun (WGS) entry which is preliminary data.</text>
</comment>
<evidence type="ECO:0000313" key="7">
    <source>
        <dbReference type="EMBL" id="MCF4100708.1"/>
    </source>
</evidence>
<accession>A0ABS9ED60</accession>
<dbReference type="Pfam" id="PF00092">
    <property type="entry name" value="VWA"/>
    <property type="match status" value="1"/>
</dbReference>
<dbReference type="RefSeq" id="WP_236132846.1">
    <property type="nucleotide sequence ID" value="NZ_JAKGTH010000006.1"/>
</dbReference>
<dbReference type="PANTHER" id="PTHR22550">
    <property type="entry name" value="SPORE GERMINATION PROTEIN"/>
    <property type="match status" value="1"/>
</dbReference>
<name>A0ABS9ED60_9FLAO</name>
<dbReference type="InterPro" id="IPR024163">
    <property type="entry name" value="Aerotolerance_reg_N"/>
</dbReference>
<dbReference type="Pfam" id="PF07584">
    <property type="entry name" value="BatA"/>
    <property type="match status" value="1"/>
</dbReference>
<feature type="domain" description="VWFA" evidence="6">
    <location>
        <begin position="91"/>
        <end position="269"/>
    </location>
</feature>
<keyword evidence="4 5" id="KW-0472">Membrane</keyword>